<evidence type="ECO:0000256" key="9">
    <source>
        <dbReference type="HAMAP-Rule" id="MF_00060"/>
    </source>
</evidence>
<feature type="binding site" evidence="9">
    <location>
        <position position="39"/>
    </location>
    <ligand>
        <name>a divalent metal cation</name>
        <dbReference type="ChEBI" id="CHEBI:60240"/>
    </ligand>
</feature>
<dbReference type="NCBIfam" id="NF001489">
    <property type="entry name" value="PRK00346.1-3"/>
    <property type="match status" value="1"/>
</dbReference>
<evidence type="ECO:0000259" key="10">
    <source>
        <dbReference type="Pfam" id="PF01975"/>
    </source>
</evidence>
<name>A0A9D6L7N8_UNCEI</name>
<dbReference type="SUPFAM" id="SSF64167">
    <property type="entry name" value="SurE-like"/>
    <property type="match status" value="1"/>
</dbReference>
<dbReference type="EMBL" id="JACQAY010000070">
    <property type="protein sequence ID" value="MBI3539115.1"/>
    <property type="molecule type" value="Genomic_DNA"/>
</dbReference>
<dbReference type="Proteomes" id="UP000807850">
    <property type="component" value="Unassembled WGS sequence"/>
</dbReference>
<dbReference type="NCBIfam" id="TIGR00087">
    <property type="entry name" value="surE"/>
    <property type="match status" value="1"/>
</dbReference>
<dbReference type="Gene3D" id="3.40.1210.10">
    <property type="entry name" value="Survival protein SurE-like phosphatase/nucleotidase"/>
    <property type="match status" value="1"/>
</dbReference>
<dbReference type="GO" id="GO:0008253">
    <property type="term" value="F:5'-nucleotidase activity"/>
    <property type="evidence" value="ECO:0007669"/>
    <property type="project" value="UniProtKB-UniRule"/>
</dbReference>
<proteinExistence type="inferred from homology"/>
<comment type="function">
    <text evidence="9">Nucleotidase that shows phosphatase activity on nucleoside 5'-monophosphates.</text>
</comment>
<dbReference type="GO" id="GO:0004309">
    <property type="term" value="F:exopolyphosphatase activity"/>
    <property type="evidence" value="ECO:0007669"/>
    <property type="project" value="TreeGrafter"/>
</dbReference>
<evidence type="ECO:0000256" key="3">
    <source>
        <dbReference type="ARBA" id="ARBA00004496"/>
    </source>
</evidence>
<comment type="caution">
    <text evidence="11">The sequence shown here is derived from an EMBL/GenBank/DDBJ whole genome shotgun (WGS) entry which is preliminary data.</text>
</comment>
<accession>A0A9D6L7N8</accession>
<evidence type="ECO:0000256" key="1">
    <source>
        <dbReference type="ARBA" id="ARBA00000815"/>
    </source>
</evidence>
<dbReference type="PANTHER" id="PTHR30457">
    <property type="entry name" value="5'-NUCLEOTIDASE SURE"/>
    <property type="match status" value="1"/>
</dbReference>
<dbReference type="InterPro" id="IPR036523">
    <property type="entry name" value="SurE-like_sf"/>
</dbReference>
<dbReference type="GO" id="GO:0000166">
    <property type="term" value="F:nucleotide binding"/>
    <property type="evidence" value="ECO:0007669"/>
    <property type="project" value="UniProtKB-KW"/>
</dbReference>
<dbReference type="InterPro" id="IPR002828">
    <property type="entry name" value="SurE-like_Pase/nucleotidase"/>
</dbReference>
<evidence type="ECO:0000256" key="4">
    <source>
        <dbReference type="ARBA" id="ARBA00011062"/>
    </source>
</evidence>
<protein>
    <recommendedName>
        <fullName evidence="9">5'-nucleotidase SurE</fullName>
        <ecNumber evidence="9">3.1.3.5</ecNumber>
    </recommendedName>
    <alternativeName>
        <fullName evidence="9">Nucleoside 5'-monophosphate phosphohydrolase</fullName>
    </alternativeName>
</protein>
<sequence length="249" mass="27290">MNILLTNDDGIHAPALRVLREALAGLGHVTLVAPDRDQSATSHSLTLHRPLRIHRHGGDVFSVDGTPTDCVLIAFHGLLDTKPDLVVSGINHGPNMGEDVFYSGTVAAAIEGSMQGVPAVAASLVTREPADFVEPARFVRRLVDELLRRGDGHGKQVLNVNLPHRPHAELRGVRLTRLGTRVYSDTLIEKTDPRGRAYYWIGGQDPVWGSDDGTDFHAVEHGYISVTPLALDLTDHDAMRRMERWTLEA</sequence>
<comment type="catalytic activity">
    <reaction evidence="1 9">
        <text>a ribonucleoside 5'-phosphate + H2O = a ribonucleoside + phosphate</text>
        <dbReference type="Rhea" id="RHEA:12484"/>
        <dbReference type="ChEBI" id="CHEBI:15377"/>
        <dbReference type="ChEBI" id="CHEBI:18254"/>
        <dbReference type="ChEBI" id="CHEBI:43474"/>
        <dbReference type="ChEBI" id="CHEBI:58043"/>
        <dbReference type="EC" id="3.1.3.5"/>
    </reaction>
</comment>
<evidence type="ECO:0000256" key="5">
    <source>
        <dbReference type="ARBA" id="ARBA00022490"/>
    </source>
</evidence>
<dbReference type="PANTHER" id="PTHR30457:SF12">
    <property type="entry name" value="5'_3'-NUCLEOTIDASE SURE"/>
    <property type="match status" value="1"/>
</dbReference>
<feature type="binding site" evidence="9">
    <location>
        <position position="9"/>
    </location>
    <ligand>
        <name>a divalent metal cation</name>
        <dbReference type="ChEBI" id="CHEBI:60240"/>
    </ligand>
</feature>
<keyword evidence="5 9" id="KW-0963">Cytoplasm</keyword>
<dbReference type="InterPro" id="IPR030048">
    <property type="entry name" value="SurE"/>
</dbReference>
<dbReference type="Pfam" id="PF01975">
    <property type="entry name" value="SurE"/>
    <property type="match status" value="1"/>
</dbReference>
<comment type="cofactor">
    <cofactor evidence="2">
        <name>Mg(2+)</name>
        <dbReference type="ChEBI" id="CHEBI:18420"/>
    </cofactor>
</comment>
<evidence type="ECO:0000313" key="11">
    <source>
        <dbReference type="EMBL" id="MBI3539115.1"/>
    </source>
</evidence>
<dbReference type="NCBIfam" id="NF001490">
    <property type="entry name" value="PRK00346.1-4"/>
    <property type="match status" value="1"/>
</dbReference>
<evidence type="ECO:0000256" key="8">
    <source>
        <dbReference type="ARBA" id="ARBA00022801"/>
    </source>
</evidence>
<evidence type="ECO:0000256" key="6">
    <source>
        <dbReference type="ARBA" id="ARBA00022723"/>
    </source>
</evidence>
<evidence type="ECO:0000256" key="2">
    <source>
        <dbReference type="ARBA" id="ARBA00001946"/>
    </source>
</evidence>
<comment type="similarity">
    <text evidence="4 9">Belongs to the SurE nucleotidase family.</text>
</comment>
<feature type="binding site" evidence="9">
    <location>
        <position position="91"/>
    </location>
    <ligand>
        <name>a divalent metal cation</name>
        <dbReference type="ChEBI" id="CHEBI:60240"/>
    </ligand>
</feature>
<keyword evidence="7 9" id="KW-0547">Nucleotide-binding</keyword>
<gene>
    <name evidence="9 11" type="primary">surE</name>
    <name evidence="11" type="ORF">HY076_02450</name>
</gene>
<feature type="domain" description="Survival protein SurE-like phosphatase/nucleotidase" evidence="10">
    <location>
        <begin position="3"/>
        <end position="184"/>
    </location>
</feature>
<dbReference type="FunFam" id="3.40.1210.10:FF:000001">
    <property type="entry name" value="5'/3'-nucleotidase SurE"/>
    <property type="match status" value="1"/>
</dbReference>
<organism evidence="11 12">
    <name type="scientific">Eiseniibacteriota bacterium</name>
    <dbReference type="NCBI Taxonomy" id="2212470"/>
    <lineage>
        <taxon>Bacteria</taxon>
        <taxon>Candidatus Eiseniibacteriota</taxon>
    </lineage>
</organism>
<comment type="cofactor">
    <cofactor evidence="9">
        <name>a divalent metal cation</name>
        <dbReference type="ChEBI" id="CHEBI:60240"/>
    </cofactor>
    <text evidence="9">Binds 1 divalent metal cation per subunit.</text>
</comment>
<dbReference type="GO" id="GO:0005737">
    <property type="term" value="C:cytoplasm"/>
    <property type="evidence" value="ECO:0007669"/>
    <property type="project" value="UniProtKB-SubCell"/>
</dbReference>
<dbReference type="AlphaFoldDB" id="A0A9D6L7N8"/>
<keyword evidence="6 9" id="KW-0479">Metal-binding</keyword>
<evidence type="ECO:0000313" key="12">
    <source>
        <dbReference type="Proteomes" id="UP000807850"/>
    </source>
</evidence>
<feature type="binding site" evidence="9">
    <location>
        <position position="8"/>
    </location>
    <ligand>
        <name>a divalent metal cation</name>
        <dbReference type="ChEBI" id="CHEBI:60240"/>
    </ligand>
</feature>
<dbReference type="GO" id="GO:0046872">
    <property type="term" value="F:metal ion binding"/>
    <property type="evidence" value="ECO:0007669"/>
    <property type="project" value="UniProtKB-UniRule"/>
</dbReference>
<keyword evidence="8 9" id="KW-0378">Hydrolase</keyword>
<evidence type="ECO:0000256" key="7">
    <source>
        <dbReference type="ARBA" id="ARBA00022741"/>
    </source>
</evidence>
<dbReference type="EC" id="3.1.3.5" evidence="9"/>
<dbReference type="HAMAP" id="MF_00060">
    <property type="entry name" value="SurE"/>
    <property type="match status" value="1"/>
</dbReference>
<dbReference type="GO" id="GO:0008254">
    <property type="term" value="F:3'-nucleotidase activity"/>
    <property type="evidence" value="ECO:0007669"/>
    <property type="project" value="TreeGrafter"/>
</dbReference>
<reference evidence="11" key="1">
    <citation type="submission" date="2020-07" db="EMBL/GenBank/DDBJ databases">
        <title>Huge and variable diversity of episymbiotic CPR bacteria and DPANN archaea in groundwater ecosystems.</title>
        <authorList>
            <person name="He C.Y."/>
            <person name="Keren R."/>
            <person name="Whittaker M."/>
            <person name="Farag I.F."/>
            <person name="Doudna J."/>
            <person name="Cate J.H.D."/>
            <person name="Banfield J.F."/>
        </authorList>
    </citation>
    <scope>NUCLEOTIDE SEQUENCE</scope>
    <source>
        <strain evidence="11">NC_groundwater_928_Pr1_S-0.2um_72_17</strain>
    </source>
</reference>
<comment type="subcellular location">
    <subcellularLocation>
        <location evidence="3 9">Cytoplasm</location>
    </subcellularLocation>
</comment>